<comment type="caution">
    <text evidence="2">The sequence shown here is derived from an EMBL/GenBank/DDBJ whole genome shotgun (WGS) entry which is preliminary data.</text>
</comment>
<dbReference type="GO" id="GO:0035438">
    <property type="term" value="F:cyclic-di-GMP binding"/>
    <property type="evidence" value="ECO:0007669"/>
    <property type="project" value="InterPro"/>
</dbReference>
<proteinExistence type="predicted"/>
<evidence type="ECO:0000313" key="3">
    <source>
        <dbReference type="Proteomes" id="UP000034832"/>
    </source>
</evidence>
<organism evidence="2 3">
    <name type="scientific">Afipia massiliensis</name>
    <dbReference type="NCBI Taxonomy" id="211460"/>
    <lineage>
        <taxon>Bacteria</taxon>
        <taxon>Pseudomonadati</taxon>
        <taxon>Pseudomonadota</taxon>
        <taxon>Alphaproteobacteria</taxon>
        <taxon>Hyphomicrobiales</taxon>
        <taxon>Nitrobacteraceae</taxon>
        <taxon>Afipia</taxon>
    </lineage>
</organism>
<dbReference type="InterPro" id="IPR009875">
    <property type="entry name" value="PilZ_domain"/>
</dbReference>
<sequence length="88" mass="9917">MAVFKRESRKPRHTTRHDAWMLLDGGFAKRNCTILDLSAGGARVKLADREPLGSRLSLALTGDVRKVTHCRLIWRKDTIIGVEFVGRS</sequence>
<dbReference type="Gene3D" id="2.40.10.220">
    <property type="entry name" value="predicted glycosyltransferase like domains"/>
    <property type="match status" value="1"/>
</dbReference>
<feature type="domain" description="PilZ" evidence="1">
    <location>
        <begin position="15"/>
        <end position="85"/>
    </location>
</feature>
<dbReference type="Pfam" id="PF07238">
    <property type="entry name" value="PilZ"/>
    <property type="match status" value="1"/>
</dbReference>
<protein>
    <submittedName>
        <fullName evidence="2">PilZ domain-containing protein</fullName>
    </submittedName>
</protein>
<dbReference type="RefSeq" id="WP_046826304.1">
    <property type="nucleotide sequence ID" value="NZ_LBIA02000001.1"/>
</dbReference>
<evidence type="ECO:0000313" key="2">
    <source>
        <dbReference type="EMBL" id="TKT73291.1"/>
    </source>
</evidence>
<reference evidence="2" key="1">
    <citation type="submission" date="2019-04" db="EMBL/GenBank/DDBJ databases">
        <title>Whole genome sequencing of cave bacteria.</title>
        <authorList>
            <person name="Gan H.M."/>
            <person name="Barton H."/>
            <person name="Savka M.A."/>
        </authorList>
    </citation>
    <scope>NUCLEOTIDE SEQUENCE [LARGE SCALE GENOMIC DNA]</scope>
    <source>
        <strain evidence="2">LC387</strain>
    </source>
</reference>
<gene>
    <name evidence="2" type="ORF">YH63_018725</name>
</gene>
<dbReference type="EMBL" id="LBIA02000001">
    <property type="protein sequence ID" value="TKT73291.1"/>
    <property type="molecule type" value="Genomic_DNA"/>
</dbReference>
<dbReference type="Proteomes" id="UP000034832">
    <property type="component" value="Unassembled WGS sequence"/>
</dbReference>
<name>A0A4U6BTF6_9BRAD</name>
<keyword evidence="3" id="KW-1185">Reference proteome</keyword>
<dbReference type="AlphaFoldDB" id="A0A4U6BTF6"/>
<dbReference type="SUPFAM" id="SSF141371">
    <property type="entry name" value="PilZ domain-like"/>
    <property type="match status" value="1"/>
</dbReference>
<evidence type="ECO:0000259" key="1">
    <source>
        <dbReference type="Pfam" id="PF07238"/>
    </source>
</evidence>
<dbReference type="OrthoDB" id="8479831at2"/>
<accession>A0A4U6BTF6</accession>